<evidence type="ECO:0000313" key="1">
    <source>
        <dbReference type="EMBL" id="MBP2032085.1"/>
    </source>
</evidence>
<gene>
    <name evidence="1" type="ORF">J2Z42_000750</name>
</gene>
<dbReference type="EMBL" id="JAGGLM010000002">
    <property type="protein sequence ID" value="MBP2032085.1"/>
    <property type="molecule type" value="Genomic_DNA"/>
</dbReference>
<dbReference type="RefSeq" id="WP_209701004.1">
    <property type="nucleotide sequence ID" value="NZ_JAGGLM010000002.1"/>
</dbReference>
<evidence type="ECO:0000313" key="2">
    <source>
        <dbReference type="Proteomes" id="UP001519307"/>
    </source>
</evidence>
<accession>A0ABS4KPW9</accession>
<reference evidence="1 2" key="1">
    <citation type="submission" date="2021-03" db="EMBL/GenBank/DDBJ databases">
        <title>Genomic Encyclopedia of Type Strains, Phase IV (KMG-IV): sequencing the most valuable type-strain genomes for metagenomic binning, comparative biology and taxonomic classification.</title>
        <authorList>
            <person name="Goeker M."/>
        </authorList>
    </citation>
    <scope>NUCLEOTIDE SEQUENCE [LARGE SCALE GENOMIC DNA]</scope>
    <source>
        <strain evidence="1 2">DSM 28783</strain>
    </source>
</reference>
<organism evidence="1 2">
    <name type="scientific">Clostridium algifaecis</name>
    <dbReference type="NCBI Taxonomy" id="1472040"/>
    <lineage>
        <taxon>Bacteria</taxon>
        <taxon>Bacillati</taxon>
        <taxon>Bacillota</taxon>
        <taxon>Clostridia</taxon>
        <taxon>Eubacteriales</taxon>
        <taxon>Clostridiaceae</taxon>
        <taxon>Clostridium</taxon>
    </lineage>
</organism>
<protein>
    <submittedName>
        <fullName evidence="1">Uncharacterized protein</fullName>
    </submittedName>
</protein>
<name>A0ABS4KPW9_9CLOT</name>
<dbReference type="Proteomes" id="UP001519307">
    <property type="component" value="Unassembled WGS sequence"/>
</dbReference>
<comment type="caution">
    <text evidence="1">The sequence shown here is derived from an EMBL/GenBank/DDBJ whole genome shotgun (WGS) entry which is preliminary data.</text>
</comment>
<sequence>MHIIKVNIYGQKDKIMPVGCSSKKCSCNLCSSKEGCSDCNSAASRNTVRDLYNKLSDFLNTTDLAKYVEINFIELNYKNINYDKSMNSDEISRVVDVIERGFEPPITVIDGIIRYCGGISNVLVYKDVKELLS</sequence>
<keyword evidence="2" id="KW-1185">Reference proteome</keyword>
<proteinExistence type="predicted"/>